<keyword evidence="3" id="KW-1185">Reference proteome</keyword>
<dbReference type="RefSeq" id="WP_284341230.1">
    <property type="nucleotide sequence ID" value="NZ_BSNS01000012.1"/>
</dbReference>
<dbReference type="SUPFAM" id="SSF51695">
    <property type="entry name" value="PLC-like phosphodiesterases"/>
    <property type="match status" value="1"/>
</dbReference>
<accession>A0ABQ5W7N9</accession>
<feature type="domain" description="GP-PDE" evidence="1">
    <location>
        <begin position="2"/>
        <end position="242"/>
    </location>
</feature>
<dbReference type="InterPro" id="IPR030395">
    <property type="entry name" value="GP_PDE_dom"/>
</dbReference>
<comment type="caution">
    <text evidence="2">The sequence shown here is derived from an EMBL/GenBank/DDBJ whole genome shotgun (WGS) entry which is preliminary data.</text>
</comment>
<gene>
    <name evidence="2" type="ORF">GCM10010862_30780</name>
</gene>
<evidence type="ECO:0000313" key="2">
    <source>
        <dbReference type="EMBL" id="GLQ55819.1"/>
    </source>
</evidence>
<dbReference type="EMBL" id="BSNS01000012">
    <property type="protein sequence ID" value="GLQ55819.1"/>
    <property type="molecule type" value="Genomic_DNA"/>
</dbReference>
<dbReference type="Proteomes" id="UP001156691">
    <property type="component" value="Unassembled WGS sequence"/>
</dbReference>
<evidence type="ECO:0000259" key="1">
    <source>
        <dbReference type="PROSITE" id="PS51704"/>
    </source>
</evidence>
<dbReference type="Pfam" id="PF03009">
    <property type="entry name" value="GDPD"/>
    <property type="match status" value="1"/>
</dbReference>
<protein>
    <submittedName>
        <fullName evidence="2">Glycerophosphoryl diester phosphodiesterase</fullName>
    </submittedName>
</protein>
<dbReference type="PANTHER" id="PTHR46211">
    <property type="entry name" value="GLYCEROPHOSPHORYL DIESTER PHOSPHODIESTERASE"/>
    <property type="match status" value="1"/>
</dbReference>
<dbReference type="Gene3D" id="3.20.20.190">
    <property type="entry name" value="Phosphatidylinositol (PI) phosphodiesterase"/>
    <property type="match status" value="1"/>
</dbReference>
<dbReference type="PROSITE" id="PS51704">
    <property type="entry name" value="GP_PDE"/>
    <property type="match status" value="1"/>
</dbReference>
<proteinExistence type="predicted"/>
<dbReference type="InterPro" id="IPR017946">
    <property type="entry name" value="PLC-like_Pdiesterase_TIM-brl"/>
</dbReference>
<reference evidence="3" key="1">
    <citation type="journal article" date="2019" name="Int. J. Syst. Evol. Microbiol.">
        <title>The Global Catalogue of Microorganisms (GCM) 10K type strain sequencing project: providing services to taxonomists for standard genome sequencing and annotation.</title>
        <authorList>
            <consortium name="The Broad Institute Genomics Platform"/>
            <consortium name="The Broad Institute Genome Sequencing Center for Infectious Disease"/>
            <person name="Wu L."/>
            <person name="Ma J."/>
        </authorList>
    </citation>
    <scope>NUCLEOTIDE SEQUENCE [LARGE SCALE GENOMIC DNA]</scope>
    <source>
        <strain evidence="3">NBRC 112416</strain>
    </source>
</reference>
<organism evidence="2 3">
    <name type="scientific">Devosia nitrariae</name>
    <dbReference type="NCBI Taxonomy" id="2071872"/>
    <lineage>
        <taxon>Bacteria</taxon>
        <taxon>Pseudomonadati</taxon>
        <taxon>Pseudomonadota</taxon>
        <taxon>Alphaproteobacteria</taxon>
        <taxon>Hyphomicrobiales</taxon>
        <taxon>Devosiaceae</taxon>
        <taxon>Devosia</taxon>
    </lineage>
</organism>
<evidence type="ECO:0000313" key="3">
    <source>
        <dbReference type="Proteomes" id="UP001156691"/>
    </source>
</evidence>
<dbReference type="PANTHER" id="PTHR46211:SF14">
    <property type="entry name" value="GLYCEROPHOSPHODIESTER PHOSPHODIESTERASE"/>
    <property type="match status" value="1"/>
</dbReference>
<sequence>MVKILGHRGARGLWTENTLAGFRNAADLGVDMVEFDVHLSSDGVPFVMHDALLDRTSHGTGAISRHSGEQLRRIKLRDSDETVPTLDDVLDLLAPTSVEFAIEIKTNIDCAPYDGLEAQIIAGVERRGLLHRTWILSFVPDCLERVRALSADVGLQACLWRQQADQQGGLARALDRLVGIPGAIAAVQEELFTLNETLCFSRMPAERIAVGINNVPSRLQYWLNRPVRHLSTDRPDIALAMRDEGRDASEY</sequence>
<name>A0ABQ5W7N9_9HYPH</name>